<evidence type="ECO:0000313" key="1">
    <source>
        <dbReference type="EMBL" id="RLQ88312.1"/>
    </source>
</evidence>
<sequence length="454" mass="50651">MRERIEGYKKTVKRKSDARADAGASSHISSKKFDIDFAISGNASISNEEFTEYVIEASHFIDISEIRLAFNELAESFGVEQIVFLIDEWSQIDRNIQPIFAEMIRRTIGTSNRISCKIGALKYLTSFTSVSSGRRIGLQPGIDITELTDLNHIFTFDLDKESVKSFLLLILLKHFLEAIGREIYEMDFNDPTKFIAAQINAIFDKLFSEVFESEKAFDFFVRTSEGNPRDFLAMIAECCATHGTAQLPISMKAVQASAINYFANTKVSNFDGSSQNSLELFELLFQHCLHEKTKIFSVSTDVDRQSLLLQDLWAQRLIHLIDNNYQYYNDVIGKLESYVIYAIDYGKILSLRASEDGQKVLQKMVDGTGEIIDGLYDGATHRSIMESIENGDPQLAAITKIMSAAPNASDVTDQADILTAESLHEKVISINADGIIKATNIALSSSPSLSIADS</sequence>
<keyword evidence="2" id="KW-1185">Reference proteome</keyword>
<dbReference type="AlphaFoldDB" id="A0A3L7JIJ3"/>
<name>A0A3L7JIJ3_9HYPH</name>
<accession>A0A3L7JIJ3</accession>
<evidence type="ECO:0000313" key="2">
    <source>
        <dbReference type="Proteomes" id="UP000281094"/>
    </source>
</evidence>
<dbReference type="EMBL" id="RCWN01000001">
    <property type="protein sequence ID" value="RLQ88312.1"/>
    <property type="molecule type" value="Genomic_DNA"/>
</dbReference>
<gene>
    <name evidence="1" type="ORF">D8780_08945</name>
</gene>
<organism evidence="1 2">
    <name type="scientific">Notoacmeibacter ruber</name>
    <dbReference type="NCBI Taxonomy" id="2670375"/>
    <lineage>
        <taxon>Bacteria</taxon>
        <taxon>Pseudomonadati</taxon>
        <taxon>Pseudomonadota</taxon>
        <taxon>Alphaproteobacteria</taxon>
        <taxon>Hyphomicrobiales</taxon>
        <taxon>Notoacmeibacteraceae</taxon>
        <taxon>Notoacmeibacter</taxon>
    </lineage>
</organism>
<comment type="caution">
    <text evidence="1">The sequence shown here is derived from an EMBL/GenBank/DDBJ whole genome shotgun (WGS) entry which is preliminary data.</text>
</comment>
<dbReference type="Proteomes" id="UP000281094">
    <property type="component" value="Unassembled WGS sequence"/>
</dbReference>
<proteinExistence type="predicted"/>
<reference evidence="1 2" key="1">
    <citation type="submission" date="2018-10" db="EMBL/GenBank/DDBJ databases">
        <title>Notoacmeibacter sp. M2BS9Y-3-1, whole genome shotgun sequence.</title>
        <authorList>
            <person name="Tuo L."/>
        </authorList>
    </citation>
    <scope>NUCLEOTIDE SEQUENCE [LARGE SCALE GENOMIC DNA]</scope>
    <source>
        <strain evidence="1 2">M2BS9Y-3-1</strain>
    </source>
</reference>
<protein>
    <submittedName>
        <fullName evidence="1">Uncharacterized protein</fullName>
    </submittedName>
</protein>